<dbReference type="Proteomes" id="UP001159363">
    <property type="component" value="Chromosome X"/>
</dbReference>
<comment type="caution">
    <text evidence="1">The sequence shown here is derived from an EMBL/GenBank/DDBJ whole genome shotgun (WGS) entry which is preliminary data.</text>
</comment>
<accession>A0ABQ9HLG2</accession>
<reference evidence="1 2" key="1">
    <citation type="submission" date="2023-02" db="EMBL/GenBank/DDBJ databases">
        <title>LHISI_Scaffold_Assembly.</title>
        <authorList>
            <person name="Stuart O.P."/>
            <person name="Cleave R."/>
            <person name="Magrath M.J.L."/>
            <person name="Mikheyev A.S."/>
        </authorList>
    </citation>
    <scope>NUCLEOTIDE SEQUENCE [LARGE SCALE GENOMIC DNA]</scope>
    <source>
        <strain evidence="1">Daus_M_001</strain>
        <tissue evidence="1">Leg muscle</tissue>
    </source>
</reference>
<keyword evidence="2" id="KW-1185">Reference proteome</keyword>
<proteinExistence type="predicted"/>
<organism evidence="1 2">
    <name type="scientific">Dryococelus australis</name>
    <dbReference type="NCBI Taxonomy" id="614101"/>
    <lineage>
        <taxon>Eukaryota</taxon>
        <taxon>Metazoa</taxon>
        <taxon>Ecdysozoa</taxon>
        <taxon>Arthropoda</taxon>
        <taxon>Hexapoda</taxon>
        <taxon>Insecta</taxon>
        <taxon>Pterygota</taxon>
        <taxon>Neoptera</taxon>
        <taxon>Polyneoptera</taxon>
        <taxon>Phasmatodea</taxon>
        <taxon>Verophasmatodea</taxon>
        <taxon>Anareolatae</taxon>
        <taxon>Phasmatidae</taxon>
        <taxon>Eurycanthinae</taxon>
        <taxon>Dryococelus</taxon>
    </lineage>
</organism>
<protein>
    <submittedName>
        <fullName evidence="1">Uncharacterized protein</fullName>
    </submittedName>
</protein>
<gene>
    <name evidence="1" type="ORF">PR048_011406</name>
</gene>
<sequence>MMTHDGAHSLCAIKLIKGEVKKLYSCLRVITEIDICDGTASNFKNRYQLQYEISSGVACDGVGGLCKHYATKLNLLNGSQAVTDAASVGMLNDMAVLFMYPHEPANGFKWHTVKGECHILLKDVLLKLKLSFPSGHSRRLHNFDSK</sequence>
<evidence type="ECO:0000313" key="2">
    <source>
        <dbReference type="Proteomes" id="UP001159363"/>
    </source>
</evidence>
<name>A0ABQ9HLG2_9NEOP</name>
<dbReference type="EMBL" id="JARBHB010000004">
    <property type="protein sequence ID" value="KAJ8885210.1"/>
    <property type="molecule type" value="Genomic_DNA"/>
</dbReference>
<evidence type="ECO:0000313" key="1">
    <source>
        <dbReference type="EMBL" id="KAJ8885210.1"/>
    </source>
</evidence>